<reference evidence="6" key="1">
    <citation type="journal article" date="2015" name="Proc. Natl. Acad. Sci. U.S.A.">
        <title>Networks of energetic and metabolic interactions define dynamics in microbial communities.</title>
        <authorList>
            <person name="Embree M."/>
            <person name="Liu J.K."/>
            <person name="Al-Bassam M.M."/>
            <person name="Zengler K."/>
        </authorList>
    </citation>
    <scope>NUCLEOTIDE SEQUENCE</scope>
</reference>
<dbReference type="PANTHER" id="PTHR43335:SF4">
    <property type="entry name" value="ABC TRANSPORTER, ATP-BINDING PROTEIN"/>
    <property type="match status" value="1"/>
</dbReference>
<evidence type="ECO:0000259" key="5">
    <source>
        <dbReference type="PROSITE" id="PS50893"/>
    </source>
</evidence>
<accession>A0A0W8E1E1</accession>
<dbReference type="PANTHER" id="PTHR43335">
    <property type="entry name" value="ABC TRANSPORTER, ATP-BINDING PROTEIN"/>
    <property type="match status" value="1"/>
</dbReference>
<dbReference type="InterPro" id="IPR027417">
    <property type="entry name" value="P-loop_NTPase"/>
</dbReference>
<dbReference type="SMART" id="SM00382">
    <property type="entry name" value="AAA"/>
    <property type="match status" value="1"/>
</dbReference>
<evidence type="ECO:0000256" key="1">
    <source>
        <dbReference type="ARBA" id="ARBA00005417"/>
    </source>
</evidence>
<gene>
    <name evidence="6" type="ORF">ASZ90_020200</name>
</gene>
<sequence>MMNEVIHTVNLSKHYGKVKAVERISLSVNKGQIYGFIGLNGAGKTTTIRMLLGMIRPTSGVAYINGEMVSGVNHHVWEKVGYLVEIPYAYPELTVRQNLSMVSKLRSISDRKAVSHTISQLQLDSYADVKAGHLSLGNAQRLGLAKAFLHQPSILILDEPANGLDPAGIVEIRELLQDLAIKFGVTIFISSHILGEMAKLASRLGIIHNGRLLQEVDASQLEVLLRKRLLLKAANRDQAMYILEEAGYRVGLDEAGVMEIHDTKAIKQPEAIASLLVYADCPPTQLKIEEEDLESYFLRVIKEAGGVTDEKII</sequence>
<dbReference type="InterPro" id="IPR017871">
    <property type="entry name" value="ABC_transporter-like_CS"/>
</dbReference>
<keyword evidence="3" id="KW-0547">Nucleotide-binding</keyword>
<dbReference type="SUPFAM" id="SSF52540">
    <property type="entry name" value="P-loop containing nucleoside triphosphate hydrolases"/>
    <property type="match status" value="1"/>
</dbReference>
<evidence type="ECO:0000256" key="3">
    <source>
        <dbReference type="ARBA" id="ARBA00022741"/>
    </source>
</evidence>
<dbReference type="InterPro" id="IPR003593">
    <property type="entry name" value="AAA+_ATPase"/>
</dbReference>
<feature type="domain" description="ABC transporter" evidence="5">
    <location>
        <begin position="6"/>
        <end position="234"/>
    </location>
</feature>
<dbReference type="GO" id="GO:0016887">
    <property type="term" value="F:ATP hydrolysis activity"/>
    <property type="evidence" value="ECO:0007669"/>
    <property type="project" value="InterPro"/>
</dbReference>
<proteinExistence type="inferred from homology"/>
<dbReference type="Pfam" id="PF00005">
    <property type="entry name" value="ABC_tran"/>
    <property type="match status" value="1"/>
</dbReference>
<keyword evidence="4 6" id="KW-0067">ATP-binding</keyword>
<evidence type="ECO:0000256" key="4">
    <source>
        <dbReference type="ARBA" id="ARBA00022840"/>
    </source>
</evidence>
<evidence type="ECO:0000313" key="6">
    <source>
        <dbReference type="EMBL" id="KUG02450.1"/>
    </source>
</evidence>
<protein>
    <submittedName>
        <fullName evidence="6">Abc transporter, atp-binding protein</fullName>
    </submittedName>
</protein>
<keyword evidence="2" id="KW-0813">Transport</keyword>
<dbReference type="AlphaFoldDB" id="A0A0W8E1E1"/>
<dbReference type="Gene3D" id="3.40.50.300">
    <property type="entry name" value="P-loop containing nucleotide triphosphate hydrolases"/>
    <property type="match status" value="1"/>
</dbReference>
<comment type="similarity">
    <text evidence="1">Belongs to the ABC transporter superfamily.</text>
</comment>
<organism evidence="6">
    <name type="scientific">hydrocarbon metagenome</name>
    <dbReference type="NCBI Taxonomy" id="938273"/>
    <lineage>
        <taxon>unclassified sequences</taxon>
        <taxon>metagenomes</taxon>
        <taxon>ecological metagenomes</taxon>
    </lineage>
</organism>
<dbReference type="PROSITE" id="PS00211">
    <property type="entry name" value="ABC_TRANSPORTER_1"/>
    <property type="match status" value="1"/>
</dbReference>
<dbReference type="InterPro" id="IPR003439">
    <property type="entry name" value="ABC_transporter-like_ATP-bd"/>
</dbReference>
<dbReference type="GO" id="GO:0005524">
    <property type="term" value="F:ATP binding"/>
    <property type="evidence" value="ECO:0007669"/>
    <property type="project" value="UniProtKB-KW"/>
</dbReference>
<dbReference type="PROSITE" id="PS50893">
    <property type="entry name" value="ABC_TRANSPORTER_2"/>
    <property type="match status" value="1"/>
</dbReference>
<evidence type="ECO:0000256" key="2">
    <source>
        <dbReference type="ARBA" id="ARBA00022448"/>
    </source>
</evidence>
<name>A0A0W8E1E1_9ZZZZ</name>
<comment type="caution">
    <text evidence="6">The sequence shown here is derived from an EMBL/GenBank/DDBJ whole genome shotgun (WGS) entry which is preliminary data.</text>
</comment>
<dbReference type="EMBL" id="LNQE01001919">
    <property type="protein sequence ID" value="KUG02450.1"/>
    <property type="molecule type" value="Genomic_DNA"/>
</dbReference>